<dbReference type="AlphaFoldDB" id="A0A7V6DNU3"/>
<gene>
    <name evidence="1" type="ORF">ENV52_02185</name>
</gene>
<dbReference type="EMBL" id="DTGR01000033">
    <property type="protein sequence ID" value="HHS28496.1"/>
    <property type="molecule type" value="Genomic_DNA"/>
</dbReference>
<dbReference type="InterPro" id="IPR005358">
    <property type="entry name" value="Puta_zinc/iron-chelating_dom"/>
</dbReference>
<reference evidence="1" key="1">
    <citation type="journal article" date="2020" name="mSystems">
        <title>Genome- and Community-Level Interaction Insights into Carbon Utilization and Element Cycling Functions of Hydrothermarchaeota in Hydrothermal Sediment.</title>
        <authorList>
            <person name="Zhou Z."/>
            <person name="Liu Y."/>
            <person name="Xu W."/>
            <person name="Pan J."/>
            <person name="Luo Z.H."/>
            <person name="Li M."/>
        </authorList>
    </citation>
    <scope>NUCLEOTIDE SEQUENCE [LARGE SCALE GENOMIC DNA]</scope>
    <source>
        <strain evidence="1">SpSt-767</strain>
    </source>
</reference>
<comment type="caution">
    <text evidence="1">The sequence shown here is derived from an EMBL/GenBank/DDBJ whole genome shotgun (WGS) entry which is preliminary data.</text>
</comment>
<proteinExistence type="predicted"/>
<sequence length="229" mass="25344">MKPWTNVDDELAAQVKNKVAEALSAARSLEMALEITHQALQWGDQFISVFESTNTLPRPVACAPGCTYCCHNQVEVTPAEVFLLAKVISQYFLPRKLELLKEKTLRLAALKAGRSKAELAAARQSQPCPLLTEDKCAAYPWRPFMCRAMHSLDQEHCRKSFIAADLSGDAYYLHRYVFPMSVSVGLAAGFQEVGCQTPVLELTQALGEALLSPRLAERWLAGEKVFAEG</sequence>
<protein>
    <recommendedName>
        <fullName evidence="2">YkgJ family cysteine cluster protein</fullName>
    </recommendedName>
</protein>
<organism evidence="1">
    <name type="scientific">Desulfobacca acetoxidans</name>
    <dbReference type="NCBI Taxonomy" id="60893"/>
    <lineage>
        <taxon>Bacteria</taxon>
        <taxon>Pseudomonadati</taxon>
        <taxon>Thermodesulfobacteriota</taxon>
        <taxon>Desulfobaccia</taxon>
        <taxon>Desulfobaccales</taxon>
        <taxon>Desulfobaccaceae</taxon>
        <taxon>Desulfobacca</taxon>
    </lineage>
</organism>
<evidence type="ECO:0000313" key="1">
    <source>
        <dbReference type="EMBL" id="HHS28496.1"/>
    </source>
</evidence>
<dbReference type="Pfam" id="PF03692">
    <property type="entry name" value="CxxCxxCC"/>
    <property type="match status" value="1"/>
</dbReference>
<name>A0A7V6DNU3_9BACT</name>
<accession>A0A7V6DNU3</accession>
<evidence type="ECO:0008006" key="2">
    <source>
        <dbReference type="Google" id="ProtNLM"/>
    </source>
</evidence>